<comment type="caution">
    <text evidence="1">The sequence shown here is derived from an EMBL/GenBank/DDBJ whole genome shotgun (WGS) entry which is preliminary data.</text>
</comment>
<evidence type="ECO:0000313" key="2">
    <source>
        <dbReference type="Proteomes" id="UP001139054"/>
    </source>
</evidence>
<sequence length="75" mass="8218">MREVSNVLELDEEGQPKFGQCLVPGCGLAGSDVMLAQKIALETDEKSVLAVANKISPKLPLLFQVVLRPVRRQRS</sequence>
<organism evidence="1 2">
    <name type="scientific">Bradyrhizobium zhengyangense</name>
    <dbReference type="NCBI Taxonomy" id="2911009"/>
    <lineage>
        <taxon>Bacteria</taxon>
        <taxon>Pseudomonadati</taxon>
        <taxon>Pseudomonadota</taxon>
        <taxon>Alphaproteobacteria</taxon>
        <taxon>Hyphomicrobiales</taxon>
        <taxon>Nitrobacteraceae</taxon>
        <taxon>Bradyrhizobium</taxon>
    </lineage>
</organism>
<dbReference type="Proteomes" id="UP001139054">
    <property type="component" value="Unassembled WGS sequence"/>
</dbReference>
<reference evidence="1" key="1">
    <citation type="submission" date="2022-01" db="EMBL/GenBank/DDBJ databases">
        <title>Genome sequnece data of strain Bradyrhizobium sp. nov.</title>
        <authorList>
            <person name="Zhang J."/>
        </authorList>
    </citation>
    <scope>NUCLEOTIDE SEQUENCE</scope>
    <source>
        <strain evidence="1">WYCCWR 13023</strain>
    </source>
</reference>
<dbReference type="AlphaFoldDB" id="A0A9X1RHV8"/>
<proteinExistence type="predicted"/>
<protein>
    <submittedName>
        <fullName evidence="1">Uncharacterized protein</fullName>
    </submittedName>
</protein>
<name>A0A9X1RHV8_9BRAD</name>
<dbReference type="EMBL" id="JAKLTY010000058">
    <property type="protein sequence ID" value="MCG2633021.1"/>
    <property type="molecule type" value="Genomic_DNA"/>
</dbReference>
<evidence type="ECO:0000313" key="1">
    <source>
        <dbReference type="EMBL" id="MCG2633021.1"/>
    </source>
</evidence>
<dbReference type="RefSeq" id="WP_237892137.1">
    <property type="nucleotide sequence ID" value="NZ_JAKLTY010000058.1"/>
</dbReference>
<accession>A0A9X1RHV8</accession>
<gene>
    <name evidence="1" type="ORF">L6654_41400</name>
</gene>